<dbReference type="Gene3D" id="3.40.50.410">
    <property type="entry name" value="von Willebrand factor, type A domain"/>
    <property type="match status" value="1"/>
</dbReference>
<evidence type="ECO:0000256" key="2">
    <source>
        <dbReference type="SAM" id="SignalP"/>
    </source>
</evidence>
<dbReference type="KEGG" id="llu:AKJ09_08531"/>
<dbReference type="OrthoDB" id="9781333at2"/>
<reference evidence="4 5" key="1">
    <citation type="submission" date="2015-08" db="EMBL/GenBank/DDBJ databases">
        <authorList>
            <person name="Babu N.S."/>
            <person name="Beckwith C.J."/>
            <person name="Beseler K.G."/>
            <person name="Brison A."/>
            <person name="Carone J.V."/>
            <person name="Caskin T.P."/>
            <person name="Diamond M."/>
            <person name="Durham M.E."/>
            <person name="Foxe J.M."/>
            <person name="Go M."/>
            <person name="Henderson B.A."/>
            <person name="Jones I.B."/>
            <person name="McGettigan J.A."/>
            <person name="Micheletti S.J."/>
            <person name="Nasrallah M.E."/>
            <person name="Ortiz D."/>
            <person name="Piller C.R."/>
            <person name="Privatt S.R."/>
            <person name="Schneider S.L."/>
            <person name="Sharp S."/>
            <person name="Smith T.C."/>
            <person name="Stanton J.D."/>
            <person name="Ullery H.E."/>
            <person name="Wilson R.J."/>
            <person name="Serrano M.G."/>
            <person name="Buck G."/>
            <person name="Lee V."/>
            <person name="Wang Y."/>
            <person name="Carvalho R."/>
            <person name="Voegtly L."/>
            <person name="Shi R."/>
            <person name="Duckworth R."/>
            <person name="Johnson A."/>
            <person name="Loviza R."/>
            <person name="Walstead R."/>
            <person name="Shah Z."/>
            <person name="Kiflezghi M."/>
            <person name="Wade K."/>
            <person name="Ball S.L."/>
            <person name="Bradley K.W."/>
            <person name="Asai D.J."/>
            <person name="Bowman C.A."/>
            <person name="Russell D.A."/>
            <person name="Pope W.H."/>
            <person name="Jacobs-Sera D."/>
            <person name="Hendrix R.W."/>
            <person name="Hatfull G.F."/>
        </authorList>
    </citation>
    <scope>NUCLEOTIDE SEQUENCE [LARGE SCALE GENOMIC DNA]</scope>
    <source>
        <strain evidence="4 5">DSM 27648</strain>
    </source>
</reference>
<sequence>MKLKTTLVLAACGVLASAAGAFAIPVSKAGPVREPWIGKDRTDLVGTTGDSARMTAGDTLLVDARLGHASLARSGSGETFLFAQVSASDDKAASAPPMHLAIVIDRSGSMKGDRIANAMSAASLAVERLRDGDSVTVVAFDTSAQVVVPPTRLGADTRGSVAAAIRSIRLGGDTCISCGLQEAMVQLGSSSLGPDRVSRMILLSDGATNVGIKDVSGLRAMARRMHDRGVTISTIGVDVDFDEKVMAAIASETNGRHHFVANASGLPQVFSQEFDDLLASVASSAELAIELAPGVEVAEVFDRTFRREGNKLIVPFGTFSAKQEKTVLVKLRVPTDHDGSQPVADVKLVYRDLVKKSDGSCGGSLALSVRDDGREQRDLDPFVAARLERSRTAQTLTEANQLFESGRIDEARAKLAARRTELKKTESSSLALAAAAPAKAPPRAKKSLDRDFDDQLGAVAAAEQNFAAPPPAAAGARPSAPAPASREGKAQVRVNQQAASDLAF</sequence>
<proteinExistence type="predicted"/>
<dbReference type="InterPro" id="IPR002035">
    <property type="entry name" value="VWF_A"/>
</dbReference>
<feature type="domain" description="VWFA" evidence="3">
    <location>
        <begin position="99"/>
        <end position="281"/>
    </location>
</feature>
<dbReference type="Pfam" id="PF00092">
    <property type="entry name" value="VWA"/>
    <property type="match status" value="1"/>
</dbReference>
<dbReference type="SMART" id="SM00327">
    <property type="entry name" value="VWA"/>
    <property type="match status" value="1"/>
</dbReference>
<evidence type="ECO:0000256" key="1">
    <source>
        <dbReference type="SAM" id="MobiDB-lite"/>
    </source>
</evidence>
<dbReference type="SUPFAM" id="SSF53300">
    <property type="entry name" value="vWA-like"/>
    <property type="match status" value="1"/>
</dbReference>
<dbReference type="InterPro" id="IPR036465">
    <property type="entry name" value="vWFA_dom_sf"/>
</dbReference>
<evidence type="ECO:0000313" key="5">
    <source>
        <dbReference type="Proteomes" id="UP000064967"/>
    </source>
</evidence>
<feature type="chain" id="PRO_5005466955" evidence="2">
    <location>
        <begin position="24"/>
        <end position="504"/>
    </location>
</feature>
<dbReference type="PANTHER" id="PTHR10579:SF43">
    <property type="entry name" value="ZINC FINGER (C3HC4-TYPE RING FINGER) FAMILY PROTEIN"/>
    <property type="match status" value="1"/>
</dbReference>
<feature type="compositionally biased region" description="Low complexity" evidence="1">
    <location>
        <begin position="428"/>
        <end position="438"/>
    </location>
</feature>
<dbReference type="Proteomes" id="UP000064967">
    <property type="component" value="Chromosome"/>
</dbReference>
<dbReference type="AlphaFoldDB" id="A0A0K1Q802"/>
<evidence type="ECO:0000313" key="4">
    <source>
        <dbReference type="EMBL" id="AKV01868.1"/>
    </source>
</evidence>
<accession>A0A0K1Q802</accession>
<dbReference type="EMBL" id="CP012333">
    <property type="protein sequence ID" value="AKV01868.1"/>
    <property type="molecule type" value="Genomic_DNA"/>
</dbReference>
<dbReference type="InterPro" id="IPR051266">
    <property type="entry name" value="CLCR"/>
</dbReference>
<name>A0A0K1Q802_9BACT</name>
<gene>
    <name evidence="4" type="ORF">AKJ09_08531</name>
</gene>
<organism evidence="4 5">
    <name type="scientific">Labilithrix luteola</name>
    <dbReference type="NCBI Taxonomy" id="1391654"/>
    <lineage>
        <taxon>Bacteria</taxon>
        <taxon>Pseudomonadati</taxon>
        <taxon>Myxococcota</taxon>
        <taxon>Polyangia</taxon>
        <taxon>Polyangiales</taxon>
        <taxon>Labilitrichaceae</taxon>
        <taxon>Labilithrix</taxon>
    </lineage>
</organism>
<dbReference type="STRING" id="1391654.AKJ09_08531"/>
<feature type="compositionally biased region" description="Low complexity" evidence="1">
    <location>
        <begin position="458"/>
        <end position="484"/>
    </location>
</feature>
<evidence type="ECO:0000259" key="3">
    <source>
        <dbReference type="PROSITE" id="PS50234"/>
    </source>
</evidence>
<feature type="signal peptide" evidence="2">
    <location>
        <begin position="1"/>
        <end position="23"/>
    </location>
</feature>
<feature type="compositionally biased region" description="Polar residues" evidence="1">
    <location>
        <begin position="493"/>
        <end position="504"/>
    </location>
</feature>
<feature type="region of interest" description="Disordered" evidence="1">
    <location>
        <begin position="426"/>
        <end position="504"/>
    </location>
</feature>
<dbReference type="PROSITE" id="PS50234">
    <property type="entry name" value="VWFA"/>
    <property type="match status" value="1"/>
</dbReference>
<protein>
    <submittedName>
        <fullName evidence="4">Mg-chelatase subunit ChlI and Chld (MoxR-like ATPase and vWF domain)</fullName>
    </submittedName>
</protein>
<keyword evidence="2" id="KW-0732">Signal</keyword>
<dbReference type="RefSeq" id="WP_146652886.1">
    <property type="nucleotide sequence ID" value="NZ_CP012333.1"/>
</dbReference>
<keyword evidence="5" id="KW-1185">Reference proteome</keyword>
<dbReference type="PANTHER" id="PTHR10579">
    <property type="entry name" value="CALCIUM-ACTIVATED CHLORIDE CHANNEL REGULATOR"/>
    <property type="match status" value="1"/>
</dbReference>